<evidence type="ECO:0000259" key="2">
    <source>
        <dbReference type="PROSITE" id="PS51390"/>
    </source>
</evidence>
<dbReference type="Proteomes" id="UP000252040">
    <property type="component" value="Unplaced"/>
</dbReference>
<accession>A0A341BJY6</accession>
<reference evidence="4" key="1">
    <citation type="submission" date="2025-08" db="UniProtKB">
        <authorList>
            <consortium name="RefSeq"/>
        </authorList>
    </citation>
    <scope>IDENTIFICATION</scope>
    <source>
        <tissue evidence="4">Meat</tissue>
    </source>
</reference>
<dbReference type="InterPro" id="IPR036645">
    <property type="entry name" value="Elafin-like_sf"/>
</dbReference>
<dbReference type="AlphaFoldDB" id="A0A341BJY6"/>
<feature type="chain" id="PRO_5016465174" evidence="1">
    <location>
        <begin position="24"/>
        <end position="79"/>
    </location>
</feature>
<organism evidence="3 4">
    <name type="scientific">Neophocaena asiaeorientalis asiaeorientalis</name>
    <name type="common">Yangtze finless porpoise</name>
    <name type="synonym">Neophocaena phocaenoides subsp. asiaeorientalis</name>
    <dbReference type="NCBI Taxonomy" id="1706337"/>
    <lineage>
        <taxon>Eukaryota</taxon>
        <taxon>Metazoa</taxon>
        <taxon>Chordata</taxon>
        <taxon>Craniata</taxon>
        <taxon>Vertebrata</taxon>
        <taxon>Euteleostomi</taxon>
        <taxon>Mammalia</taxon>
        <taxon>Eutheria</taxon>
        <taxon>Laurasiatheria</taxon>
        <taxon>Artiodactyla</taxon>
        <taxon>Whippomorpha</taxon>
        <taxon>Cetacea</taxon>
        <taxon>Odontoceti</taxon>
        <taxon>Phocoenidae</taxon>
        <taxon>Neophocaena</taxon>
    </lineage>
</organism>
<sequence>MKLSSIPAPTVVFLLLFLHMAQPGFRKAIRKPGYCPDFFLSCPFVFLPLCRRDRGCSGSKRCCVYNCRRQCTEPWPTFD</sequence>
<evidence type="ECO:0000256" key="1">
    <source>
        <dbReference type="SAM" id="SignalP"/>
    </source>
</evidence>
<dbReference type="PRINTS" id="PR00003">
    <property type="entry name" value="4DISULPHCORE"/>
</dbReference>
<name>A0A341BJY6_NEOAA</name>
<dbReference type="RefSeq" id="XP_024602534.1">
    <property type="nucleotide sequence ID" value="XM_024746766.1"/>
</dbReference>
<gene>
    <name evidence="4" type="primary">LOC112400823</name>
</gene>
<keyword evidence="3" id="KW-1185">Reference proteome</keyword>
<evidence type="ECO:0000313" key="3">
    <source>
        <dbReference type="Proteomes" id="UP000252040"/>
    </source>
</evidence>
<dbReference type="InterPro" id="IPR008197">
    <property type="entry name" value="WAP_dom"/>
</dbReference>
<evidence type="ECO:0000313" key="4">
    <source>
        <dbReference type="RefSeq" id="XP_024602534.1"/>
    </source>
</evidence>
<feature type="domain" description="WAP" evidence="2">
    <location>
        <begin position="28"/>
        <end position="75"/>
    </location>
</feature>
<dbReference type="GeneID" id="112400823"/>
<protein>
    <submittedName>
        <fullName evidence="4">WAP four-disulfide core domain protein 15A-like</fullName>
    </submittedName>
</protein>
<dbReference type="PROSITE" id="PS51390">
    <property type="entry name" value="WAP"/>
    <property type="match status" value="1"/>
</dbReference>
<dbReference type="InParanoid" id="A0A341BJY6"/>
<dbReference type="SUPFAM" id="SSF57256">
    <property type="entry name" value="Elafin-like"/>
    <property type="match status" value="1"/>
</dbReference>
<dbReference type="Gene3D" id="4.10.75.10">
    <property type="entry name" value="Elafin-like"/>
    <property type="match status" value="1"/>
</dbReference>
<dbReference type="KEGG" id="nasi:112400823"/>
<dbReference type="GO" id="GO:0005576">
    <property type="term" value="C:extracellular region"/>
    <property type="evidence" value="ECO:0007669"/>
    <property type="project" value="InterPro"/>
</dbReference>
<keyword evidence="1" id="KW-0732">Signal</keyword>
<dbReference type="GO" id="GO:0030414">
    <property type="term" value="F:peptidase inhibitor activity"/>
    <property type="evidence" value="ECO:0007669"/>
    <property type="project" value="InterPro"/>
</dbReference>
<dbReference type="Pfam" id="PF00095">
    <property type="entry name" value="WAP"/>
    <property type="match status" value="1"/>
</dbReference>
<feature type="signal peptide" evidence="1">
    <location>
        <begin position="1"/>
        <end position="23"/>
    </location>
</feature>
<proteinExistence type="predicted"/>